<evidence type="ECO:0000256" key="2">
    <source>
        <dbReference type="ARBA" id="ARBA00023125"/>
    </source>
</evidence>
<organism evidence="4 5">
    <name type="scientific">Pseudophaeobacter arcticus</name>
    <dbReference type="NCBI Taxonomy" id="385492"/>
    <lineage>
        <taxon>Bacteria</taxon>
        <taxon>Pseudomonadati</taxon>
        <taxon>Pseudomonadota</taxon>
        <taxon>Alphaproteobacteria</taxon>
        <taxon>Rhodobacterales</taxon>
        <taxon>Paracoccaceae</taxon>
        <taxon>Pseudophaeobacter</taxon>
    </lineage>
</organism>
<comment type="caution">
    <text evidence="4">The sequence shown here is derived from an EMBL/GenBank/DDBJ whole genome shotgun (WGS) entry which is preliminary data.</text>
</comment>
<proteinExistence type="inferred from homology"/>
<protein>
    <recommendedName>
        <fullName evidence="6">DNA-binding protein HU-alpha</fullName>
    </recommendedName>
</protein>
<dbReference type="Proteomes" id="UP001441944">
    <property type="component" value="Unassembled WGS sequence"/>
</dbReference>
<comment type="similarity">
    <text evidence="1">Belongs to the bacterial histone-like protein family.</text>
</comment>
<evidence type="ECO:0000313" key="5">
    <source>
        <dbReference type="Proteomes" id="UP001441944"/>
    </source>
</evidence>
<dbReference type="Pfam" id="PF00216">
    <property type="entry name" value="Bac_DNA_binding"/>
    <property type="match status" value="1"/>
</dbReference>
<evidence type="ECO:0008006" key="6">
    <source>
        <dbReference type="Google" id="ProtNLM"/>
    </source>
</evidence>
<name>A0ABQ0ANS7_9RHOB</name>
<sequence length="172" mass="18194">MTSSKTGGRKPATRKALPQKLATKARLAEAAQQDPATSPELAKEGAPPLDISDKSATPPQTLAAGQDPSPVVVTSTPVLDVPPLNKKELIDEVVLRSGVKKKDAKPVVEALLSVLGETVASGRDLNLRPFGKLLLKRSELRSNGTLHVCRLRQPLEQPRGGQEIAGDTDISS</sequence>
<reference evidence="4 5" key="1">
    <citation type="submission" date="2024-04" db="EMBL/GenBank/DDBJ databases">
        <title>Draft genome sequence of Pseudophaeobacter arcticus NBRC 116598.</title>
        <authorList>
            <person name="Miyakawa T."/>
            <person name="Kusuya Y."/>
            <person name="Miura T."/>
        </authorList>
    </citation>
    <scope>NUCLEOTIDE SEQUENCE [LARGE SCALE GENOMIC DNA]</scope>
    <source>
        <strain evidence="4 5">SU-CL00105</strain>
    </source>
</reference>
<dbReference type="Gene3D" id="4.10.520.10">
    <property type="entry name" value="IHF-like DNA-binding proteins"/>
    <property type="match status" value="1"/>
</dbReference>
<keyword evidence="5" id="KW-1185">Reference proteome</keyword>
<accession>A0ABQ0ANS7</accession>
<evidence type="ECO:0000256" key="3">
    <source>
        <dbReference type="SAM" id="MobiDB-lite"/>
    </source>
</evidence>
<gene>
    <name evidence="4" type="ORF">NBRC116598_29840</name>
</gene>
<evidence type="ECO:0000256" key="1">
    <source>
        <dbReference type="ARBA" id="ARBA00010529"/>
    </source>
</evidence>
<dbReference type="RefSeq" id="WP_353401190.1">
    <property type="nucleotide sequence ID" value="NZ_BAABWU010000012.1"/>
</dbReference>
<dbReference type="EMBL" id="BAABWU010000012">
    <property type="protein sequence ID" value="GAA6197540.1"/>
    <property type="molecule type" value="Genomic_DNA"/>
</dbReference>
<evidence type="ECO:0000313" key="4">
    <source>
        <dbReference type="EMBL" id="GAA6197540.1"/>
    </source>
</evidence>
<keyword evidence="2" id="KW-0238">DNA-binding</keyword>
<dbReference type="SUPFAM" id="SSF47729">
    <property type="entry name" value="IHF-like DNA-binding proteins"/>
    <property type="match status" value="1"/>
</dbReference>
<dbReference type="InterPro" id="IPR000119">
    <property type="entry name" value="Hist_DNA-bd"/>
</dbReference>
<dbReference type="InterPro" id="IPR010992">
    <property type="entry name" value="IHF-like_DNA-bd_dom_sf"/>
</dbReference>
<feature type="region of interest" description="Disordered" evidence="3">
    <location>
        <begin position="1"/>
        <end position="71"/>
    </location>
</feature>